<dbReference type="GO" id="GO:0051707">
    <property type="term" value="P:response to other organism"/>
    <property type="evidence" value="ECO:0007669"/>
    <property type="project" value="UniProtKB-ARBA"/>
</dbReference>
<dbReference type="PANTHER" id="PTHR27007">
    <property type="match status" value="1"/>
</dbReference>
<dbReference type="InterPro" id="IPR050528">
    <property type="entry name" value="L-type_Lectin-RKs"/>
</dbReference>
<evidence type="ECO:0000256" key="8">
    <source>
        <dbReference type="ARBA" id="ARBA00022729"/>
    </source>
</evidence>
<dbReference type="CDD" id="cd06899">
    <property type="entry name" value="lectin_legume_LecRK_Arcelin_ConA"/>
    <property type="match status" value="1"/>
</dbReference>
<keyword evidence="7 17" id="KW-0812">Transmembrane</keyword>
<dbReference type="FunFam" id="1.10.510.10:FF:000626">
    <property type="entry name" value="probable L-type lectin-domain containing receptor kinase S.5"/>
    <property type="match status" value="1"/>
</dbReference>
<dbReference type="InterPro" id="IPR001220">
    <property type="entry name" value="Legume_lectin_dom"/>
</dbReference>
<dbReference type="PROSITE" id="PS50011">
    <property type="entry name" value="PROTEIN_KINASE_DOM"/>
    <property type="match status" value="1"/>
</dbReference>
<dbReference type="PROSITE" id="PS00108">
    <property type="entry name" value="PROTEIN_KINASE_ST"/>
    <property type="match status" value="1"/>
</dbReference>
<dbReference type="Gramene" id="Vigun07g024900.1.v1.2">
    <property type="protein sequence ID" value="Vigun07g024900.1.v1.2.CDS.1"/>
    <property type="gene ID" value="Vigun07g024900.v1.2"/>
</dbReference>
<feature type="binding site" evidence="16">
    <location>
        <position position="368"/>
    </location>
    <ligand>
        <name>ATP</name>
        <dbReference type="ChEBI" id="CHEBI:30616"/>
    </ligand>
</feature>
<dbReference type="Pfam" id="PF07714">
    <property type="entry name" value="PK_Tyr_Ser-Thr"/>
    <property type="match status" value="1"/>
</dbReference>
<evidence type="ECO:0000256" key="17">
    <source>
        <dbReference type="SAM" id="Phobius"/>
    </source>
</evidence>
<dbReference type="FunFam" id="3.30.200.20:FF:000476">
    <property type="entry name" value="Probable L-type lectin-domain containing receptor kinase S.5"/>
    <property type="match status" value="1"/>
</dbReference>
<evidence type="ECO:0000313" key="19">
    <source>
        <dbReference type="EMBL" id="QCE05183.1"/>
    </source>
</evidence>
<evidence type="ECO:0000256" key="6">
    <source>
        <dbReference type="ARBA" id="ARBA00022679"/>
    </source>
</evidence>
<dbReference type="EMBL" id="CP039353">
    <property type="protein sequence ID" value="QCE05183.1"/>
    <property type="molecule type" value="Genomic_DNA"/>
</dbReference>
<keyword evidence="13 17" id="KW-1133">Transmembrane helix</keyword>
<name>A0A4D6MUU7_VIGUN</name>
<proteinExistence type="inferred from homology"/>
<dbReference type="GO" id="GO:0016020">
    <property type="term" value="C:membrane"/>
    <property type="evidence" value="ECO:0007669"/>
    <property type="project" value="UniProtKB-SubCell"/>
</dbReference>
<evidence type="ECO:0000256" key="11">
    <source>
        <dbReference type="ARBA" id="ARBA00022777"/>
    </source>
</evidence>
<keyword evidence="9" id="KW-0430">Lectin</keyword>
<evidence type="ECO:0000256" key="16">
    <source>
        <dbReference type="PROSITE-ProRule" id="PRU10141"/>
    </source>
</evidence>
<feature type="domain" description="Protein kinase" evidence="18">
    <location>
        <begin position="341"/>
        <end position="641"/>
    </location>
</feature>
<dbReference type="Gene3D" id="3.30.200.20">
    <property type="entry name" value="Phosphorylase Kinase, domain 1"/>
    <property type="match status" value="1"/>
</dbReference>
<dbReference type="InterPro" id="IPR013320">
    <property type="entry name" value="ConA-like_dom_sf"/>
</dbReference>
<evidence type="ECO:0000256" key="12">
    <source>
        <dbReference type="ARBA" id="ARBA00022840"/>
    </source>
</evidence>
<evidence type="ECO:0000256" key="1">
    <source>
        <dbReference type="ARBA" id="ARBA00004479"/>
    </source>
</evidence>
<dbReference type="SMART" id="SM00220">
    <property type="entry name" value="S_TKc"/>
    <property type="match status" value="1"/>
</dbReference>
<evidence type="ECO:0000259" key="18">
    <source>
        <dbReference type="PROSITE" id="PS50011"/>
    </source>
</evidence>
<dbReference type="OrthoDB" id="1913956at2759"/>
<dbReference type="InterPro" id="IPR008271">
    <property type="entry name" value="Ser/Thr_kinase_AS"/>
</dbReference>
<feature type="transmembrane region" description="Helical" evidence="17">
    <location>
        <begin position="274"/>
        <end position="297"/>
    </location>
</feature>
<organism evidence="19 20">
    <name type="scientific">Vigna unguiculata</name>
    <name type="common">Cowpea</name>
    <dbReference type="NCBI Taxonomy" id="3917"/>
    <lineage>
        <taxon>Eukaryota</taxon>
        <taxon>Viridiplantae</taxon>
        <taxon>Streptophyta</taxon>
        <taxon>Embryophyta</taxon>
        <taxon>Tracheophyta</taxon>
        <taxon>Spermatophyta</taxon>
        <taxon>Magnoliopsida</taxon>
        <taxon>eudicotyledons</taxon>
        <taxon>Gunneridae</taxon>
        <taxon>Pentapetalae</taxon>
        <taxon>rosids</taxon>
        <taxon>fabids</taxon>
        <taxon>Fabales</taxon>
        <taxon>Fabaceae</taxon>
        <taxon>Papilionoideae</taxon>
        <taxon>50 kb inversion clade</taxon>
        <taxon>NPAAA clade</taxon>
        <taxon>indigoferoid/millettioid clade</taxon>
        <taxon>Phaseoleae</taxon>
        <taxon>Vigna</taxon>
    </lineage>
</organism>
<keyword evidence="8" id="KW-0732">Signal</keyword>
<dbReference type="FunFam" id="2.60.120.200:FF:000198">
    <property type="entry name" value="Probable L-type lectin-domain containing receptor kinase S.5"/>
    <property type="match status" value="1"/>
</dbReference>
<comment type="subcellular location">
    <subcellularLocation>
        <location evidence="1">Membrane</location>
        <topology evidence="1">Single-pass type I membrane protein</topology>
    </subcellularLocation>
</comment>
<dbReference type="InterPro" id="IPR011009">
    <property type="entry name" value="Kinase-like_dom_sf"/>
</dbReference>
<evidence type="ECO:0000256" key="15">
    <source>
        <dbReference type="ARBA" id="ARBA00023170"/>
    </source>
</evidence>
<evidence type="ECO:0000256" key="10">
    <source>
        <dbReference type="ARBA" id="ARBA00022741"/>
    </source>
</evidence>
<evidence type="ECO:0000256" key="4">
    <source>
        <dbReference type="ARBA" id="ARBA00010217"/>
    </source>
</evidence>
<keyword evidence="20" id="KW-1185">Reference proteome</keyword>
<dbReference type="AlphaFoldDB" id="A0A4D6MUU7"/>
<keyword evidence="6" id="KW-0808">Transferase</keyword>
<accession>A0A4D6MUU7</accession>
<keyword evidence="11 19" id="KW-0418">Kinase</keyword>
<evidence type="ECO:0000256" key="14">
    <source>
        <dbReference type="ARBA" id="ARBA00023136"/>
    </source>
</evidence>
<dbReference type="GO" id="GO:0030246">
    <property type="term" value="F:carbohydrate binding"/>
    <property type="evidence" value="ECO:0007669"/>
    <property type="project" value="UniProtKB-KW"/>
</dbReference>
<evidence type="ECO:0000256" key="2">
    <source>
        <dbReference type="ARBA" id="ARBA00007606"/>
    </source>
</evidence>
<reference evidence="19 20" key="1">
    <citation type="submission" date="2019-04" db="EMBL/GenBank/DDBJ databases">
        <title>An improved genome assembly and genetic linkage map for asparagus bean, Vigna unguiculata ssp. sesquipedialis.</title>
        <authorList>
            <person name="Xia Q."/>
            <person name="Zhang R."/>
            <person name="Dong Y."/>
        </authorList>
    </citation>
    <scope>NUCLEOTIDE SEQUENCE [LARGE SCALE GENOMIC DNA]</scope>
    <source>
        <tissue evidence="19">Leaf</tissue>
    </source>
</reference>
<dbReference type="GO" id="GO:0005524">
    <property type="term" value="F:ATP binding"/>
    <property type="evidence" value="ECO:0007669"/>
    <property type="project" value="UniProtKB-UniRule"/>
</dbReference>
<keyword evidence="10 16" id="KW-0547">Nucleotide-binding</keyword>
<dbReference type="InterPro" id="IPR017441">
    <property type="entry name" value="Protein_kinase_ATP_BS"/>
</dbReference>
<evidence type="ECO:0000256" key="3">
    <source>
        <dbReference type="ARBA" id="ARBA00008536"/>
    </source>
</evidence>
<comment type="similarity">
    <text evidence="4">In the C-terminal section; belongs to the protein kinase superfamily. Ser/Thr protein kinase family.</text>
</comment>
<comment type="similarity">
    <text evidence="2">Belongs to the leguminous lectin family.</text>
</comment>
<dbReference type="SUPFAM" id="SSF56112">
    <property type="entry name" value="Protein kinase-like (PK-like)"/>
    <property type="match status" value="1"/>
</dbReference>
<keyword evidence="14 17" id="KW-0472">Membrane</keyword>
<evidence type="ECO:0000256" key="7">
    <source>
        <dbReference type="ARBA" id="ARBA00022692"/>
    </source>
</evidence>
<keyword evidence="15 19" id="KW-0675">Receptor</keyword>
<sequence length="672" mass="75320">MNPPWLVKYQYAATLFFVTMALTKVTCFQFNFPTFEPEDESNLWLHENSKIYLNAIQVTPDIRGPIHDYSGRAFYGKPYQLWKQKKNHNQMASFNTTFVLNITPQTTPGGEGLAFILTSDRTLPQNSQGEWLGIVNATSNGTSQAAILAVEFDTRHSFTEDGPDNHVGININSINSIHQVSLINTRLNLSSGQDVKFHIQFINDIISVFGAMNGTSGESMETLLVTPPLNLSSFLQQEVYLGFSGSTSNYTQLNCVKSWEFSGDDIRDDDKSLLWVYVAVPIVIVLIIVGGLVIFFLRWKKIRHMEGPEDAYPRIEDQIQYSSMAPKKFRLTELTKATGGFSLQNKLGQGGFGTVYKGLLENKEVAVKRVSKNSRQGKQEFVAEVTTIGSLHHKNLVKLTGWCYENRELLLVYEFMPKGSLDKYLFGDKDSGNNYNLEGGYSITLNWETRLGVIHGVAQALDYLHDGCEKRVLHRDIKASNIMLDSDYNAKLGDFGLARTIQKRDETHHSTKEIAGTPGYMAPETFLIGRATVETDVYAFGVLVLEVVCGKRPGNVYAQDDYKNSIVYWVWDLYGKGKVVGGVDARLKKEEIKEEEVECVLVLGLACCHPNPHKRPSMRTVLQVLNGEASPPQVPKERPAFMWPAMPPSFKEGEDSSLIQGTLTPFTEITGR</sequence>
<dbReference type="SUPFAM" id="SSF49899">
    <property type="entry name" value="Concanavalin A-like lectins/glucanases"/>
    <property type="match status" value="1"/>
</dbReference>
<evidence type="ECO:0000256" key="9">
    <source>
        <dbReference type="ARBA" id="ARBA00022734"/>
    </source>
</evidence>
<keyword evidence="5" id="KW-0723">Serine/threonine-protein kinase</keyword>
<dbReference type="Gene3D" id="2.60.120.200">
    <property type="match status" value="1"/>
</dbReference>
<comment type="similarity">
    <text evidence="3">In the N-terminal section; belongs to the leguminous lectin family.</text>
</comment>
<dbReference type="Gene3D" id="1.10.510.10">
    <property type="entry name" value="Transferase(Phosphotransferase) domain 1"/>
    <property type="match status" value="1"/>
</dbReference>
<gene>
    <name evidence="19" type="ORF">DEO72_LG9g184</name>
</gene>
<evidence type="ECO:0000256" key="13">
    <source>
        <dbReference type="ARBA" id="ARBA00022989"/>
    </source>
</evidence>
<dbReference type="Proteomes" id="UP000501690">
    <property type="component" value="Linkage Group LG9"/>
</dbReference>
<evidence type="ECO:0000313" key="20">
    <source>
        <dbReference type="Proteomes" id="UP000501690"/>
    </source>
</evidence>
<protein>
    <submittedName>
        <fullName evidence="19">Interleukin-1 receptor-associated kinase 4</fullName>
    </submittedName>
</protein>
<dbReference type="GO" id="GO:0006952">
    <property type="term" value="P:defense response"/>
    <property type="evidence" value="ECO:0007669"/>
    <property type="project" value="UniProtKB-ARBA"/>
</dbReference>
<evidence type="ECO:0000256" key="5">
    <source>
        <dbReference type="ARBA" id="ARBA00022527"/>
    </source>
</evidence>
<dbReference type="InterPro" id="IPR000719">
    <property type="entry name" value="Prot_kinase_dom"/>
</dbReference>
<dbReference type="PROSITE" id="PS00107">
    <property type="entry name" value="PROTEIN_KINASE_ATP"/>
    <property type="match status" value="1"/>
</dbReference>
<keyword evidence="12 16" id="KW-0067">ATP-binding</keyword>
<dbReference type="CDD" id="cd14066">
    <property type="entry name" value="STKc_IRAK"/>
    <property type="match status" value="1"/>
</dbReference>
<dbReference type="GO" id="GO:0004674">
    <property type="term" value="F:protein serine/threonine kinase activity"/>
    <property type="evidence" value="ECO:0007669"/>
    <property type="project" value="UniProtKB-KW"/>
</dbReference>
<dbReference type="Pfam" id="PF00139">
    <property type="entry name" value="Lectin_legB"/>
    <property type="match status" value="1"/>
</dbReference>
<dbReference type="InterPro" id="IPR001245">
    <property type="entry name" value="Ser-Thr/Tyr_kinase_cat_dom"/>
</dbReference>